<keyword evidence="8 16" id="KW-0274">FAD</keyword>
<dbReference type="AlphaFoldDB" id="A0A1G1WEB6"/>
<dbReference type="NCBIfam" id="TIGR00179">
    <property type="entry name" value="murB"/>
    <property type="match status" value="1"/>
</dbReference>
<dbReference type="InterPro" id="IPR003170">
    <property type="entry name" value="MurB"/>
</dbReference>
<evidence type="ECO:0000256" key="11">
    <source>
        <dbReference type="ARBA" id="ARBA00022984"/>
    </source>
</evidence>
<dbReference type="InterPro" id="IPR036635">
    <property type="entry name" value="MurB_C_sf"/>
</dbReference>
<comment type="similarity">
    <text evidence="16">Belongs to the MurB family.</text>
</comment>
<dbReference type="GO" id="GO:0005829">
    <property type="term" value="C:cytosol"/>
    <property type="evidence" value="ECO:0007669"/>
    <property type="project" value="TreeGrafter"/>
</dbReference>
<evidence type="ECO:0000256" key="13">
    <source>
        <dbReference type="ARBA" id="ARBA00023306"/>
    </source>
</evidence>
<evidence type="ECO:0000256" key="8">
    <source>
        <dbReference type="ARBA" id="ARBA00022827"/>
    </source>
</evidence>
<evidence type="ECO:0000313" key="19">
    <source>
        <dbReference type="Proteomes" id="UP000178162"/>
    </source>
</evidence>
<feature type="active site" evidence="16">
    <location>
        <position position="293"/>
    </location>
</feature>
<dbReference type="HAMAP" id="MF_00037">
    <property type="entry name" value="MurB"/>
    <property type="match status" value="1"/>
</dbReference>
<dbReference type="InterPro" id="IPR006094">
    <property type="entry name" value="Oxid_FAD_bind_N"/>
</dbReference>
<dbReference type="InterPro" id="IPR016169">
    <property type="entry name" value="FAD-bd_PCMH_sub2"/>
</dbReference>
<dbReference type="UniPathway" id="UPA00219"/>
<comment type="cofactor">
    <cofactor evidence="1 16">
        <name>FAD</name>
        <dbReference type="ChEBI" id="CHEBI:57692"/>
    </cofactor>
</comment>
<organism evidence="18 19">
    <name type="scientific">Candidatus Woykebacteria bacterium RBG_16_39_9b</name>
    <dbReference type="NCBI Taxonomy" id="1802595"/>
    <lineage>
        <taxon>Bacteria</taxon>
        <taxon>Candidatus Woykeibacteriota</taxon>
    </lineage>
</organism>
<evidence type="ECO:0000256" key="12">
    <source>
        <dbReference type="ARBA" id="ARBA00023002"/>
    </source>
</evidence>
<name>A0A1G1WEB6_9BACT</name>
<dbReference type="InterPro" id="IPR016167">
    <property type="entry name" value="FAD-bd_PCMH_sub1"/>
</dbReference>
<comment type="catalytic activity">
    <reaction evidence="15 16">
        <text>UDP-N-acetyl-alpha-D-muramate + NADP(+) = UDP-N-acetyl-3-O-(1-carboxyvinyl)-alpha-D-glucosamine + NADPH + H(+)</text>
        <dbReference type="Rhea" id="RHEA:12248"/>
        <dbReference type="ChEBI" id="CHEBI:15378"/>
        <dbReference type="ChEBI" id="CHEBI:57783"/>
        <dbReference type="ChEBI" id="CHEBI:58349"/>
        <dbReference type="ChEBI" id="CHEBI:68483"/>
        <dbReference type="ChEBI" id="CHEBI:70757"/>
        <dbReference type="EC" id="1.3.1.98"/>
    </reaction>
</comment>
<comment type="function">
    <text evidence="2 16">Cell wall formation.</text>
</comment>
<evidence type="ECO:0000256" key="1">
    <source>
        <dbReference type="ARBA" id="ARBA00001974"/>
    </source>
</evidence>
<evidence type="ECO:0000256" key="10">
    <source>
        <dbReference type="ARBA" id="ARBA00022960"/>
    </source>
</evidence>
<keyword evidence="6 16" id="KW-0132">Cell division</keyword>
<dbReference type="Gene3D" id="3.30.43.10">
    <property type="entry name" value="Uridine Diphospho-n-acetylenolpyruvylglucosamine Reductase, domain 2"/>
    <property type="match status" value="1"/>
</dbReference>
<evidence type="ECO:0000313" key="18">
    <source>
        <dbReference type="EMBL" id="OGY26036.1"/>
    </source>
</evidence>
<dbReference type="NCBIfam" id="NF010480">
    <property type="entry name" value="PRK13905.1"/>
    <property type="match status" value="1"/>
</dbReference>
<keyword evidence="7 16" id="KW-0285">Flavoprotein</keyword>
<dbReference type="InterPro" id="IPR016166">
    <property type="entry name" value="FAD-bd_PCMH"/>
</dbReference>
<dbReference type="SUPFAM" id="SSF56176">
    <property type="entry name" value="FAD-binding/transporter-associated domain-like"/>
    <property type="match status" value="1"/>
</dbReference>
<dbReference type="Pfam" id="PF02873">
    <property type="entry name" value="MurB_C"/>
    <property type="match status" value="1"/>
</dbReference>
<evidence type="ECO:0000256" key="6">
    <source>
        <dbReference type="ARBA" id="ARBA00022618"/>
    </source>
</evidence>
<dbReference type="EMBL" id="MHCR01000003">
    <property type="protein sequence ID" value="OGY26036.1"/>
    <property type="molecule type" value="Genomic_DNA"/>
</dbReference>
<comment type="subcellular location">
    <subcellularLocation>
        <location evidence="3 16">Cytoplasm</location>
    </subcellularLocation>
</comment>
<accession>A0A1G1WEB6</accession>
<evidence type="ECO:0000256" key="15">
    <source>
        <dbReference type="ARBA" id="ARBA00048914"/>
    </source>
</evidence>
<keyword evidence="10 16" id="KW-0133">Cell shape</keyword>
<dbReference type="PROSITE" id="PS51387">
    <property type="entry name" value="FAD_PCMH"/>
    <property type="match status" value="1"/>
</dbReference>
<evidence type="ECO:0000256" key="4">
    <source>
        <dbReference type="ARBA" id="ARBA00004752"/>
    </source>
</evidence>
<dbReference type="EC" id="1.3.1.98" evidence="16"/>
<evidence type="ECO:0000256" key="16">
    <source>
        <dbReference type="HAMAP-Rule" id="MF_00037"/>
    </source>
</evidence>
<keyword evidence="5 16" id="KW-0963">Cytoplasm</keyword>
<evidence type="ECO:0000256" key="7">
    <source>
        <dbReference type="ARBA" id="ARBA00022630"/>
    </source>
</evidence>
<dbReference type="GO" id="GO:0008360">
    <property type="term" value="P:regulation of cell shape"/>
    <property type="evidence" value="ECO:0007669"/>
    <property type="project" value="UniProtKB-KW"/>
</dbReference>
<feature type="active site" description="Proton donor" evidence="16">
    <location>
        <position position="223"/>
    </location>
</feature>
<evidence type="ECO:0000256" key="9">
    <source>
        <dbReference type="ARBA" id="ARBA00022857"/>
    </source>
</evidence>
<dbReference type="STRING" id="1802595.A2134_01650"/>
<dbReference type="Gene3D" id="3.30.465.10">
    <property type="match status" value="1"/>
</dbReference>
<keyword evidence="13 16" id="KW-0131">Cell cycle</keyword>
<keyword evidence="9 16" id="KW-0521">NADP</keyword>
<dbReference type="GO" id="GO:0051301">
    <property type="term" value="P:cell division"/>
    <property type="evidence" value="ECO:0007669"/>
    <property type="project" value="UniProtKB-KW"/>
</dbReference>
<protein>
    <recommendedName>
        <fullName evidence="16">UDP-N-acetylenolpyruvoylglucosamine reductase</fullName>
        <ecNumber evidence="16">1.3.1.98</ecNumber>
    </recommendedName>
    <alternativeName>
        <fullName evidence="16">UDP-N-acetylmuramate dehydrogenase</fullName>
    </alternativeName>
</protein>
<gene>
    <name evidence="16" type="primary">murB</name>
    <name evidence="18" type="ORF">A2134_01650</name>
</gene>
<evidence type="ECO:0000256" key="5">
    <source>
        <dbReference type="ARBA" id="ARBA00022490"/>
    </source>
</evidence>
<dbReference type="Gene3D" id="3.90.78.10">
    <property type="entry name" value="UDP-N-acetylenolpyruvoylglucosamine reductase, C-terminal domain"/>
    <property type="match status" value="1"/>
</dbReference>
<dbReference type="PANTHER" id="PTHR21071">
    <property type="entry name" value="UDP-N-ACETYLENOLPYRUVOYLGLUCOSAMINE REDUCTASE"/>
    <property type="match status" value="1"/>
</dbReference>
<dbReference type="InterPro" id="IPR011601">
    <property type="entry name" value="MurB_C"/>
</dbReference>
<dbReference type="GO" id="GO:0071949">
    <property type="term" value="F:FAD binding"/>
    <property type="evidence" value="ECO:0007669"/>
    <property type="project" value="InterPro"/>
</dbReference>
<proteinExistence type="inferred from homology"/>
<dbReference type="InterPro" id="IPR036318">
    <property type="entry name" value="FAD-bd_PCMH-like_sf"/>
</dbReference>
<evidence type="ECO:0000259" key="17">
    <source>
        <dbReference type="PROSITE" id="PS51387"/>
    </source>
</evidence>
<evidence type="ECO:0000256" key="14">
    <source>
        <dbReference type="ARBA" id="ARBA00023316"/>
    </source>
</evidence>
<feature type="domain" description="FAD-binding PCMH-type" evidence="17">
    <location>
        <begin position="30"/>
        <end position="196"/>
    </location>
</feature>
<evidence type="ECO:0000256" key="3">
    <source>
        <dbReference type="ARBA" id="ARBA00004496"/>
    </source>
</evidence>
<sequence length="300" mass="33001">MKDYTKIIEALGKEKVKENEPMKLHTNMKVGGPADLFIEVKTNEELKKAVLGAIKEKIPYTIIGNGANVLVSDQGIAGLVILNESSQIRFISDEIVEADSGVDLSALIKLTREKDLAGMEREVKVPGTVGGAVYMNAGDTGKKEFFGDLVESVEIIDKEGNAKTLSNEECEFAYRSSRFQKSGEVIVKAKLKLQKTDPKFIEEKTRNILERKINHPAGATVGSTFKNPDYDGAGRLIEACGLKNKKIGGAKISEKHANFIINEGNAKAVDVKALIDLMKKSVKEKFGIDLQEEVRYIGRW</sequence>
<comment type="pathway">
    <text evidence="4 16">Cell wall biogenesis; peptidoglycan biosynthesis.</text>
</comment>
<dbReference type="Proteomes" id="UP000178162">
    <property type="component" value="Unassembled WGS sequence"/>
</dbReference>
<dbReference type="PANTHER" id="PTHR21071:SF4">
    <property type="entry name" value="UDP-N-ACETYLENOLPYRUVOYLGLUCOSAMINE REDUCTASE"/>
    <property type="match status" value="1"/>
</dbReference>
<feature type="active site" evidence="16">
    <location>
        <position position="175"/>
    </location>
</feature>
<keyword evidence="12 16" id="KW-0560">Oxidoreductase</keyword>
<dbReference type="Pfam" id="PF01565">
    <property type="entry name" value="FAD_binding_4"/>
    <property type="match status" value="1"/>
</dbReference>
<reference evidence="18 19" key="1">
    <citation type="journal article" date="2016" name="Nat. Commun.">
        <title>Thousands of microbial genomes shed light on interconnected biogeochemical processes in an aquifer system.</title>
        <authorList>
            <person name="Anantharaman K."/>
            <person name="Brown C.T."/>
            <person name="Hug L.A."/>
            <person name="Sharon I."/>
            <person name="Castelle C.J."/>
            <person name="Probst A.J."/>
            <person name="Thomas B.C."/>
            <person name="Singh A."/>
            <person name="Wilkins M.J."/>
            <person name="Karaoz U."/>
            <person name="Brodie E.L."/>
            <person name="Williams K.H."/>
            <person name="Hubbard S.S."/>
            <person name="Banfield J.F."/>
        </authorList>
    </citation>
    <scope>NUCLEOTIDE SEQUENCE [LARGE SCALE GENOMIC DNA]</scope>
</reference>
<comment type="caution">
    <text evidence="18">The sequence shown here is derived from an EMBL/GenBank/DDBJ whole genome shotgun (WGS) entry which is preliminary data.</text>
</comment>
<dbReference type="GO" id="GO:0071555">
    <property type="term" value="P:cell wall organization"/>
    <property type="evidence" value="ECO:0007669"/>
    <property type="project" value="UniProtKB-KW"/>
</dbReference>
<keyword evidence="14 16" id="KW-0961">Cell wall biogenesis/degradation</keyword>
<keyword evidence="11 16" id="KW-0573">Peptidoglycan synthesis</keyword>
<evidence type="ECO:0000256" key="2">
    <source>
        <dbReference type="ARBA" id="ARBA00003921"/>
    </source>
</evidence>
<dbReference type="SUPFAM" id="SSF56194">
    <property type="entry name" value="Uridine diphospho-N-Acetylenolpyruvylglucosamine reductase, MurB, C-terminal domain"/>
    <property type="match status" value="1"/>
</dbReference>
<dbReference type="GO" id="GO:0009252">
    <property type="term" value="P:peptidoglycan biosynthetic process"/>
    <property type="evidence" value="ECO:0007669"/>
    <property type="project" value="UniProtKB-UniRule"/>
</dbReference>
<dbReference type="GO" id="GO:0008762">
    <property type="term" value="F:UDP-N-acetylmuramate dehydrogenase activity"/>
    <property type="evidence" value="ECO:0007669"/>
    <property type="project" value="UniProtKB-UniRule"/>
</dbReference>